<reference evidence="1" key="1">
    <citation type="journal article" date="2021" name="Proc. Natl. Acad. Sci. U.S.A.">
        <title>A Catalog of Tens of Thousands of Viruses from Human Metagenomes Reveals Hidden Associations with Chronic Diseases.</title>
        <authorList>
            <person name="Tisza M.J."/>
            <person name="Buck C.B."/>
        </authorList>
    </citation>
    <scope>NUCLEOTIDE SEQUENCE</scope>
    <source>
        <strain evidence="1">Ct1IF5</strain>
    </source>
</reference>
<evidence type="ECO:0000313" key="1">
    <source>
        <dbReference type="EMBL" id="DAF61688.1"/>
    </source>
</evidence>
<proteinExistence type="predicted"/>
<sequence>MYKPSIGDVVLDNNIPMVVVALESNENVGSCSYDRKYLLCEESYMKEYKEHNISTISLEKIMQHGRWVTIYGTKFPEIHKCEDIAPYEIHPIRAYSFRQKEAKTITVYE</sequence>
<accession>A0A8S5TEW4</accession>
<organism evidence="1">
    <name type="scientific">Siphoviridae sp. ct1IF5</name>
    <dbReference type="NCBI Taxonomy" id="2827765"/>
    <lineage>
        <taxon>Viruses</taxon>
        <taxon>Duplodnaviria</taxon>
        <taxon>Heunggongvirae</taxon>
        <taxon>Uroviricota</taxon>
        <taxon>Caudoviricetes</taxon>
    </lineage>
</organism>
<protein>
    <submittedName>
        <fullName evidence="1">Uncharacterized protein</fullName>
    </submittedName>
</protein>
<dbReference type="EMBL" id="BK032815">
    <property type="protein sequence ID" value="DAF61688.1"/>
    <property type="molecule type" value="Genomic_DNA"/>
</dbReference>
<name>A0A8S5TEW4_9CAUD</name>